<feature type="region of interest" description="Disordered" evidence="2">
    <location>
        <begin position="1218"/>
        <end position="1270"/>
    </location>
</feature>
<dbReference type="PANTHER" id="PTHR13037">
    <property type="entry name" value="FORMIN"/>
    <property type="match status" value="1"/>
</dbReference>
<accession>A0A3B0TEB7</accession>
<protein>
    <submittedName>
        <fullName evidence="3">Uncharacterized protein</fullName>
    </submittedName>
</protein>
<gene>
    <name evidence="3" type="ORF">MNBD_ALPHA09-957</name>
</gene>
<reference evidence="3" key="1">
    <citation type="submission" date="2018-06" db="EMBL/GenBank/DDBJ databases">
        <authorList>
            <person name="Zhirakovskaya E."/>
        </authorList>
    </citation>
    <scope>NUCLEOTIDE SEQUENCE</scope>
</reference>
<dbReference type="PANTHER" id="PTHR13037:SF24">
    <property type="entry name" value="POLYCOMB PROTEIN PCL-RELATED"/>
    <property type="match status" value="1"/>
</dbReference>
<dbReference type="EMBL" id="UOEM01000075">
    <property type="protein sequence ID" value="VAW14483.1"/>
    <property type="molecule type" value="Genomic_DNA"/>
</dbReference>
<sequence length="1304" mass="139925">MSGMSFTSRLLPRFTDEVRRCRVAARLNRQASAGSVAHPLKSILLSGQKPLLDIGRKIAAGLVVLVGSSLVLAPEVSAQGAGIINSGDLVITGFSGTRPSAAGTIDTTFIDLDGASLKVFDIGDPGAPRGQLINVAPKFKAFARDIGQVFGVALDDAFSPNIYATATSVHGLQIVGSDTDGDGLPDRIKIGQPDAQFMDGQFGVALGGGPGSVWKIDGVTGFISLFANIEGAGRPNSGPGLGNIAYDPAHYQLYVSDLDTGLIHRLGMAGNQLGSFDHGAQGLPAAGFGAVPMDPANVMDITSPVFDAENSNTWGLADPRRRVWGLAYHGGRLYYGVEEGPQIWSVGIAVDGSFAGDARLEIDLVPGAYPVSDILFTPRGRMIVAQRGGIYGSYDYTRYHEPKTNRVLRYRRDHQSGLWVQEPQEYAIGFPVDHQNASGGVGLSCGNRLWSTGDALRDDPALAGQLAFDGPAVVHGVQGNALSLVRPRNVPPWSSVFVDYDGLFADPEKAGHVGDVEVYRDCKGGRAETWPGWTPGWTPPPEWIPPPWWPETPDLEIEKTDSLCVDDPQVANSYLCTFTITVTNVGAGVFVGQLNVTDNLSPNAEYVPPPGGSIPWACVPPAFPGDVIACVSQNVETLLPGQSETLELTIRRPAEPSALSNCAIVDQPGDPHGNNEDCGEGYPPGPDLEMQKTLNQCITVAGGTECTFWLDVINSGNAIFNGPLHVVETLPAGSSFLGIVSEWPAGWNCWAINPGEVNCSNPGPVTLWPNDLAFVEIRIFIPFGAGGNLQNCVRLGDPEHAGDPDINGNNSVCVPFAVQPPMPMPMPQTCPAGYKDLPPTGAPPGWVEEHFQIQNPDGSILTIKCMKEGPIGLLKGPGINFCPQGWKKYPSSTSVPKGWKKMTVGSGKKAIICARYMPPPPALNCPSGWTKYPSATSVPQGWKQTRVGKGRDAIVCARFVPPPPPPPPKCPAGWTKYSNAASVPRGWKQTRIGTGRNAIVCARFVPPPPPVNCPAGWAKHPAGKAVPRGWKQMRIGRPAIVCVKPQQKPKPREVCWSGWKEVPRGWRQTGWTVRQKSSRPPLYCAKQQKVTQPRVCPQGWRSFPRGTRAPSGWKLKRLGKGASAIVCAKPPTGGTFVPPAGEITQPRRCRNGTWDPIEQVCVRKPAPSTRQPQVTPVRCGRGFVRRGNRCIKVVRPTSPKKPKPILCRKGQRLVGRRCVTVRPPPSTRPPAIQRPQPGVTPLPTLRPAPKRPQKRPPSEIEPPAQKRPNILIIPQTPQLQMIPGRILCPSGQVSSGGKCVNRVQ</sequence>
<evidence type="ECO:0000256" key="2">
    <source>
        <dbReference type="SAM" id="MobiDB-lite"/>
    </source>
</evidence>
<evidence type="ECO:0000256" key="1">
    <source>
        <dbReference type="ARBA" id="ARBA00022581"/>
    </source>
</evidence>
<evidence type="ECO:0000313" key="3">
    <source>
        <dbReference type="EMBL" id="VAW14483.1"/>
    </source>
</evidence>
<proteinExistence type="predicted"/>
<keyword evidence="1" id="KW-0945">Host-virus interaction</keyword>
<dbReference type="SUPFAM" id="SSF101898">
    <property type="entry name" value="NHL repeat"/>
    <property type="match status" value="1"/>
</dbReference>
<name>A0A3B0TEB7_9ZZZZ</name>
<organism evidence="3">
    <name type="scientific">hydrothermal vent metagenome</name>
    <dbReference type="NCBI Taxonomy" id="652676"/>
    <lineage>
        <taxon>unclassified sequences</taxon>
        <taxon>metagenomes</taxon>
        <taxon>ecological metagenomes</taxon>
    </lineage>
</organism>